<sequence length="78" mass="8864">MCLSSPPWNQSLAAPLKLSRSLFSIHSRSTISDYSTEPLRKLIKIKGWQLLGILKSDFGHEEKLCYGLWGRGRSDTRT</sequence>
<name>A0AAW1WX45_RUBAR</name>
<proteinExistence type="predicted"/>
<evidence type="ECO:0000313" key="2">
    <source>
        <dbReference type="Proteomes" id="UP001457282"/>
    </source>
</evidence>
<comment type="caution">
    <text evidence="1">The sequence shown here is derived from an EMBL/GenBank/DDBJ whole genome shotgun (WGS) entry which is preliminary data.</text>
</comment>
<protein>
    <submittedName>
        <fullName evidence="1">Uncharacterized protein</fullName>
    </submittedName>
</protein>
<reference evidence="1 2" key="1">
    <citation type="journal article" date="2023" name="G3 (Bethesda)">
        <title>A chromosome-length genome assembly and annotation of blackberry (Rubus argutus, cv. 'Hillquist').</title>
        <authorList>
            <person name="Bruna T."/>
            <person name="Aryal R."/>
            <person name="Dudchenko O."/>
            <person name="Sargent D.J."/>
            <person name="Mead D."/>
            <person name="Buti M."/>
            <person name="Cavallini A."/>
            <person name="Hytonen T."/>
            <person name="Andres J."/>
            <person name="Pham M."/>
            <person name="Weisz D."/>
            <person name="Mascagni F."/>
            <person name="Usai G."/>
            <person name="Natali L."/>
            <person name="Bassil N."/>
            <person name="Fernandez G.E."/>
            <person name="Lomsadze A."/>
            <person name="Armour M."/>
            <person name="Olukolu B."/>
            <person name="Poorten T."/>
            <person name="Britton C."/>
            <person name="Davik J."/>
            <person name="Ashrafi H."/>
            <person name="Aiden E.L."/>
            <person name="Borodovsky M."/>
            <person name="Worthington M."/>
        </authorList>
    </citation>
    <scope>NUCLEOTIDE SEQUENCE [LARGE SCALE GENOMIC DNA]</scope>
    <source>
        <strain evidence="1">PI 553951</strain>
    </source>
</reference>
<keyword evidence="2" id="KW-1185">Reference proteome</keyword>
<dbReference type="AlphaFoldDB" id="A0AAW1WX45"/>
<dbReference type="Proteomes" id="UP001457282">
    <property type="component" value="Unassembled WGS sequence"/>
</dbReference>
<gene>
    <name evidence="1" type="ORF">M0R45_025740</name>
</gene>
<dbReference type="EMBL" id="JBEDUW010000005">
    <property type="protein sequence ID" value="KAK9928615.1"/>
    <property type="molecule type" value="Genomic_DNA"/>
</dbReference>
<evidence type="ECO:0000313" key="1">
    <source>
        <dbReference type="EMBL" id="KAK9928615.1"/>
    </source>
</evidence>
<organism evidence="1 2">
    <name type="scientific">Rubus argutus</name>
    <name type="common">Southern blackberry</name>
    <dbReference type="NCBI Taxonomy" id="59490"/>
    <lineage>
        <taxon>Eukaryota</taxon>
        <taxon>Viridiplantae</taxon>
        <taxon>Streptophyta</taxon>
        <taxon>Embryophyta</taxon>
        <taxon>Tracheophyta</taxon>
        <taxon>Spermatophyta</taxon>
        <taxon>Magnoliopsida</taxon>
        <taxon>eudicotyledons</taxon>
        <taxon>Gunneridae</taxon>
        <taxon>Pentapetalae</taxon>
        <taxon>rosids</taxon>
        <taxon>fabids</taxon>
        <taxon>Rosales</taxon>
        <taxon>Rosaceae</taxon>
        <taxon>Rosoideae</taxon>
        <taxon>Rosoideae incertae sedis</taxon>
        <taxon>Rubus</taxon>
    </lineage>
</organism>
<accession>A0AAW1WX45</accession>